<dbReference type="Proteomes" id="UP000461409">
    <property type="component" value="Unassembled WGS sequence"/>
</dbReference>
<dbReference type="InterPro" id="IPR045502">
    <property type="entry name" value="DUF6489"/>
</dbReference>
<sequence length="89" mass="9829">MKVNIEIDCSPEEARRFMGLPDVEQANEIYIESISKAMKGVSNIDQLEQYAKQIAPMGQMGMKMFQNFMENAAKGAGAVPTDKPRGSSE</sequence>
<dbReference type="Pfam" id="PF20099">
    <property type="entry name" value="DUF6489"/>
    <property type="match status" value="1"/>
</dbReference>
<name>A0A844X9X5_9SPHN</name>
<reference evidence="1 2" key="2">
    <citation type="submission" date="2020-02" db="EMBL/GenBank/DDBJ databases">
        <title>Erythrobacter dongmakensis sp. nov., isolated from a tidal mudflat.</title>
        <authorList>
            <person name="Kim I.S."/>
        </authorList>
    </citation>
    <scope>NUCLEOTIDE SEQUENCE [LARGE SCALE GENOMIC DNA]</scope>
    <source>
        <strain evidence="1 2">GH3-10</strain>
    </source>
</reference>
<protein>
    <submittedName>
        <fullName evidence="1">Uncharacterized protein</fullName>
    </submittedName>
</protein>
<comment type="caution">
    <text evidence="1">The sequence shown here is derived from an EMBL/GenBank/DDBJ whole genome shotgun (WGS) entry which is preliminary data.</text>
</comment>
<reference evidence="1 2" key="1">
    <citation type="submission" date="2019-12" db="EMBL/GenBank/DDBJ databases">
        <authorList>
            <person name="Lee S.D."/>
        </authorList>
    </citation>
    <scope>NUCLEOTIDE SEQUENCE [LARGE SCALE GENOMIC DNA]</scope>
    <source>
        <strain evidence="1 2">GH3-10</strain>
    </source>
</reference>
<proteinExistence type="predicted"/>
<gene>
    <name evidence="1" type="ORF">GRF63_00315</name>
</gene>
<dbReference type="EMBL" id="WUBR01000001">
    <property type="protein sequence ID" value="MWV26335.1"/>
    <property type="molecule type" value="Genomic_DNA"/>
</dbReference>
<dbReference type="RefSeq" id="WP_160484037.1">
    <property type="nucleotide sequence ID" value="NZ_WUBR01000001.1"/>
</dbReference>
<organism evidence="1 2">
    <name type="scientific">Aurantiacibacter rhizosphaerae</name>
    <dbReference type="NCBI Taxonomy" id="2691582"/>
    <lineage>
        <taxon>Bacteria</taxon>
        <taxon>Pseudomonadati</taxon>
        <taxon>Pseudomonadota</taxon>
        <taxon>Alphaproteobacteria</taxon>
        <taxon>Sphingomonadales</taxon>
        <taxon>Erythrobacteraceae</taxon>
        <taxon>Aurantiacibacter</taxon>
    </lineage>
</organism>
<dbReference type="AlphaFoldDB" id="A0A844X9X5"/>
<evidence type="ECO:0000313" key="2">
    <source>
        <dbReference type="Proteomes" id="UP000461409"/>
    </source>
</evidence>
<evidence type="ECO:0000313" key="1">
    <source>
        <dbReference type="EMBL" id="MWV26335.1"/>
    </source>
</evidence>
<accession>A0A844X9X5</accession>
<keyword evidence="2" id="KW-1185">Reference proteome</keyword>